<reference evidence="2 3" key="1">
    <citation type="submission" date="2017-06" db="EMBL/GenBank/DDBJ databases">
        <title>Genome sequencing of cyanobaciteial culture collection at National Institute for Environmental Studies (NIES).</title>
        <authorList>
            <person name="Hirose Y."/>
            <person name="Shimura Y."/>
            <person name="Fujisawa T."/>
            <person name="Nakamura Y."/>
            <person name="Kawachi M."/>
        </authorList>
    </citation>
    <scope>NUCLEOTIDE SEQUENCE [LARGE SCALE GENOMIC DNA]</scope>
    <source>
        <strain evidence="2 3">NIES-2135</strain>
    </source>
</reference>
<name>A0A1Z4JPE4_LEPBY</name>
<dbReference type="Gene3D" id="3.30.2310.20">
    <property type="entry name" value="RelE-like"/>
    <property type="match status" value="1"/>
</dbReference>
<organism evidence="2 3">
    <name type="scientific">Leptolyngbya boryana NIES-2135</name>
    <dbReference type="NCBI Taxonomy" id="1973484"/>
    <lineage>
        <taxon>Bacteria</taxon>
        <taxon>Bacillati</taxon>
        <taxon>Cyanobacteriota</taxon>
        <taxon>Cyanophyceae</taxon>
        <taxon>Leptolyngbyales</taxon>
        <taxon>Leptolyngbyaceae</taxon>
        <taxon>Leptolyngbya group</taxon>
        <taxon>Leptolyngbya</taxon>
    </lineage>
</organism>
<dbReference type="Proteomes" id="UP000217895">
    <property type="component" value="Chromosome"/>
</dbReference>
<gene>
    <name evidence="2" type="ORF">NIES2135_54720</name>
</gene>
<proteinExistence type="predicted"/>
<dbReference type="PANTHER" id="PTHR38813">
    <property type="match status" value="1"/>
</dbReference>
<accession>A0A1Z4JPE4</accession>
<dbReference type="InterPro" id="IPR035093">
    <property type="entry name" value="RelE/ParE_toxin_dom_sf"/>
</dbReference>
<evidence type="ECO:0008006" key="4">
    <source>
        <dbReference type="Google" id="ProtNLM"/>
    </source>
</evidence>
<evidence type="ECO:0000313" key="2">
    <source>
        <dbReference type="EMBL" id="BAY58599.1"/>
    </source>
</evidence>
<evidence type="ECO:0000256" key="1">
    <source>
        <dbReference type="ARBA" id="ARBA00022649"/>
    </source>
</evidence>
<dbReference type="Pfam" id="PF05016">
    <property type="entry name" value="ParE_toxin"/>
    <property type="match status" value="1"/>
</dbReference>
<dbReference type="InterPro" id="IPR052747">
    <property type="entry name" value="TA_system_RelE_toxin"/>
</dbReference>
<dbReference type="PANTHER" id="PTHR38813:SF1">
    <property type="entry name" value="TOXIN RELE1-RELATED"/>
    <property type="match status" value="1"/>
</dbReference>
<sequence length="89" mass="10623">MNVEYLPKFLKDLKALKSSTGFESINSLVFDEIPKFERLEDINNLSKLKGFDNAYRIRVGDYRIGFFFEENTLTFARVLHRSEIYRYFP</sequence>
<dbReference type="EMBL" id="AP018203">
    <property type="protein sequence ID" value="BAY58599.1"/>
    <property type="molecule type" value="Genomic_DNA"/>
</dbReference>
<dbReference type="InterPro" id="IPR007712">
    <property type="entry name" value="RelE/ParE_toxin"/>
</dbReference>
<keyword evidence="3" id="KW-1185">Reference proteome</keyword>
<dbReference type="SUPFAM" id="SSF143011">
    <property type="entry name" value="RelE-like"/>
    <property type="match status" value="1"/>
</dbReference>
<evidence type="ECO:0000313" key="3">
    <source>
        <dbReference type="Proteomes" id="UP000217895"/>
    </source>
</evidence>
<keyword evidence="1" id="KW-1277">Toxin-antitoxin system</keyword>
<protein>
    <recommendedName>
        <fullName evidence="4">Plasmid stabilization system</fullName>
    </recommendedName>
</protein>
<dbReference type="AlphaFoldDB" id="A0A1Z4JPE4"/>